<dbReference type="AlphaFoldDB" id="A0A1X0R548"/>
<organism evidence="2">
    <name type="scientific">Rhizopus microsporus var. microsporus</name>
    <dbReference type="NCBI Taxonomy" id="86635"/>
    <lineage>
        <taxon>Eukaryota</taxon>
        <taxon>Fungi</taxon>
        <taxon>Fungi incertae sedis</taxon>
        <taxon>Mucoromycota</taxon>
        <taxon>Mucoromycotina</taxon>
        <taxon>Mucoromycetes</taxon>
        <taxon>Mucorales</taxon>
        <taxon>Mucorineae</taxon>
        <taxon>Rhizopodaceae</taxon>
        <taxon>Rhizopus</taxon>
    </lineage>
</organism>
<name>A0A1X0R548_RHIZD</name>
<dbReference type="EMBL" id="KV921909">
    <property type="protein sequence ID" value="ORE07153.1"/>
    <property type="molecule type" value="Genomic_DNA"/>
</dbReference>
<proteinExistence type="predicted"/>
<evidence type="ECO:0000256" key="1">
    <source>
        <dbReference type="SAM" id="MobiDB-lite"/>
    </source>
</evidence>
<protein>
    <submittedName>
        <fullName evidence="2">Uncharacterized protein</fullName>
    </submittedName>
</protein>
<dbReference type="Proteomes" id="UP000242414">
    <property type="component" value="Unassembled WGS sequence"/>
</dbReference>
<dbReference type="VEuPathDB" id="FungiDB:BCV72DRAFT_112299"/>
<dbReference type="OrthoDB" id="2248518at2759"/>
<gene>
    <name evidence="2" type="ORF">BCV72DRAFT_112299</name>
</gene>
<feature type="region of interest" description="Disordered" evidence="1">
    <location>
        <begin position="1"/>
        <end position="22"/>
    </location>
</feature>
<sequence>MKGLQLKHSFLNKRKQRPEDSLTRCKQFRSMVHLPSNTSLVSYSTTSTMNSNNINTGQSIDDQSYSNFYLKLPNGNWMVYYRTRDQKMINSFELKGELI</sequence>
<accession>A0A1X0R548</accession>
<reference evidence="2" key="1">
    <citation type="journal article" date="2016" name="Proc. Natl. Acad. Sci. U.S.A.">
        <title>Lipid metabolic changes in an early divergent fungus govern the establishment of a mutualistic symbiosis with endobacteria.</title>
        <authorList>
            <person name="Lastovetsky O.A."/>
            <person name="Gaspar M.L."/>
            <person name="Mondo S.J."/>
            <person name="LaButti K.M."/>
            <person name="Sandor L."/>
            <person name="Grigoriev I.V."/>
            <person name="Henry S.A."/>
            <person name="Pawlowska T.E."/>
        </authorList>
    </citation>
    <scope>NUCLEOTIDE SEQUENCE [LARGE SCALE GENOMIC DNA]</scope>
    <source>
        <strain evidence="2">ATCC 52814</strain>
    </source>
</reference>
<evidence type="ECO:0000313" key="2">
    <source>
        <dbReference type="EMBL" id="ORE07153.1"/>
    </source>
</evidence>